<dbReference type="RefSeq" id="WP_025061327.1">
    <property type="nucleotide sequence ID" value="NZ_RAQK01000002.1"/>
</dbReference>
<proteinExistence type="predicted"/>
<dbReference type="Proteomes" id="UP000284407">
    <property type="component" value="Unassembled WGS sequence"/>
</dbReference>
<dbReference type="AlphaFoldDB" id="A0A420DK91"/>
<keyword evidence="4" id="KW-1185">Reference proteome</keyword>
<feature type="region of interest" description="Disordered" evidence="1">
    <location>
        <begin position="78"/>
        <end position="105"/>
    </location>
</feature>
<keyword evidence="2" id="KW-0732">Signal</keyword>
<protein>
    <submittedName>
        <fullName evidence="3">Type VIII secretion system (T8SS) CsgF protein</fullName>
    </submittedName>
</protein>
<evidence type="ECO:0000313" key="4">
    <source>
        <dbReference type="Proteomes" id="UP000284407"/>
    </source>
</evidence>
<evidence type="ECO:0000313" key="3">
    <source>
        <dbReference type="EMBL" id="RKE94642.1"/>
    </source>
</evidence>
<reference evidence="3 4" key="1">
    <citation type="submission" date="2018-09" db="EMBL/GenBank/DDBJ databases">
        <title>Genomic Encyclopedia of Archaeal and Bacterial Type Strains, Phase II (KMG-II): from individual species to whole genera.</title>
        <authorList>
            <person name="Goeker M."/>
        </authorList>
    </citation>
    <scope>NUCLEOTIDE SEQUENCE [LARGE SCALE GENOMIC DNA]</scope>
    <source>
        <strain evidence="3 4">DSM 11458</strain>
    </source>
</reference>
<sequence>MKSRLLFVGIVTIFAATSALAGNFRYEPLSPGLGGNPNLNGYLVGTAQIQNQFLPSGGGGSSSPDITFPPIIIDLGGLGGGPEEPVEGGSGEPAPAAMRPLLRMP</sequence>
<dbReference type="EMBL" id="RAQK01000002">
    <property type="protein sequence ID" value="RKE94642.1"/>
    <property type="molecule type" value="Genomic_DNA"/>
</dbReference>
<comment type="caution">
    <text evidence="3">The sequence shown here is derived from an EMBL/GenBank/DDBJ whole genome shotgun (WGS) entry which is preliminary data.</text>
</comment>
<gene>
    <name evidence="3" type="ORF">C8N30_3773</name>
</gene>
<evidence type="ECO:0000256" key="1">
    <source>
        <dbReference type="SAM" id="MobiDB-lite"/>
    </source>
</evidence>
<evidence type="ECO:0000256" key="2">
    <source>
        <dbReference type="SAM" id="SignalP"/>
    </source>
</evidence>
<dbReference type="STRING" id="1443111.Z949_681"/>
<accession>A0A420DK91</accession>
<feature type="signal peptide" evidence="2">
    <location>
        <begin position="1"/>
        <end position="21"/>
    </location>
</feature>
<feature type="chain" id="PRO_5019429641" evidence="2">
    <location>
        <begin position="22"/>
        <end position="105"/>
    </location>
</feature>
<name>A0A420DK91_9RHOB</name>
<organism evidence="3 4">
    <name type="scientific">Sulfitobacter guttiformis</name>
    <dbReference type="NCBI Taxonomy" id="74349"/>
    <lineage>
        <taxon>Bacteria</taxon>
        <taxon>Pseudomonadati</taxon>
        <taxon>Pseudomonadota</taxon>
        <taxon>Alphaproteobacteria</taxon>
        <taxon>Rhodobacterales</taxon>
        <taxon>Roseobacteraceae</taxon>
        <taxon>Sulfitobacter</taxon>
    </lineage>
</organism>